<feature type="chain" id="PRO_5046452495" description="Peptidase M15C domain-containing protein" evidence="2">
    <location>
        <begin position="28"/>
        <end position="407"/>
    </location>
</feature>
<name>A0ABN2ZE94_9ACTN</name>
<dbReference type="Proteomes" id="UP001501771">
    <property type="component" value="Unassembled WGS sequence"/>
</dbReference>
<feature type="region of interest" description="Disordered" evidence="1">
    <location>
        <begin position="27"/>
        <end position="67"/>
    </location>
</feature>
<feature type="compositionally biased region" description="Low complexity" evidence="1">
    <location>
        <begin position="33"/>
        <end position="55"/>
    </location>
</feature>
<dbReference type="InterPro" id="IPR009045">
    <property type="entry name" value="Zn_M74/Hedgehog-like"/>
</dbReference>
<evidence type="ECO:0000259" key="3">
    <source>
        <dbReference type="Pfam" id="PF13539"/>
    </source>
</evidence>
<accession>A0ABN2ZE94</accession>
<proteinExistence type="predicted"/>
<evidence type="ECO:0000256" key="2">
    <source>
        <dbReference type="SAM" id="SignalP"/>
    </source>
</evidence>
<dbReference type="SUPFAM" id="SSF55166">
    <property type="entry name" value="Hedgehog/DD-peptidase"/>
    <property type="match status" value="1"/>
</dbReference>
<evidence type="ECO:0000313" key="4">
    <source>
        <dbReference type="EMBL" id="GAA2140863.1"/>
    </source>
</evidence>
<keyword evidence="5" id="KW-1185">Reference proteome</keyword>
<dbReference type="PROSITE" id="PS51257">
    <property type="entry name" value="PROKAR_LIPOPROTEIN"/>
    <property type="match status" value="1"/>
</dbReference>
<dbReference type="RefSeq" id="WP_344148758.1">
    <property type="nucleotide sequence ID" value="NZ_BAAAQR010000002.1"/>
</dbReference>
<reference evidence="4 5" key="1">
    <citation type="journal article" date="2019" name="Int. J. Syst. Evol. Microbiol.">
        <title>The Global Catalogue of Microorganisms (GCM) 10K type strain sequencing project: providing services to taxonomists for standard genome sequencing and annotation.</title>
        <authorList>
            <consortium name="The Broad Institute Genomics Platform"/>
            <consortium name="The Broad Institute Genome Sequencing Center for Infectious Disease"/>
            <person name="Wu L."/>
            <person name="Ma J."/>
        </authorList>
    </citation>
    <scope>NUCLEOTIDE SEQUENCE [LARGE SCALE GENOMIC DNA]</scope>
    <source>
        <strain evidence="4 5">JCM 16022</strain>
    </source>
</reference>
<keyword evidence="2" id="KW-0732">Signal</keyword>
<protein>
    <recommendedName>
        <fullName evidence="3">Peptidase M15C domain-containing protein</fullName>
    </recommendedName>
</protein>
<comment type="caution">
    <text evidence="4">The sequence shown here is derived from an EMBL/GenBank/DDBJ whole genome shotgun (WGS) entry which is preliminary data.</text>
</comment>
<dbReference type="Pfam" id="PF13539">
    <property type="entry name" value="Peptidase_M15_4"/>
    <property type="match status" value="1"/>
</dbReference>
<feature type="signal peptide" evidence="2">
    <location>
        <begin position="1"/>
        <end position="27"/>
    </location>
</feature>
<dbReference type="EMBL" id="BAAAQR010000002">
    <property type="protein sequence ID" value="GAA2140863.1"/>
    <property type="molecule type" value="Genomic_DNA"/>
</dbReference>
<feature type="domain" description="Peptidase M15C" evidence="3">
    <location>
        <begin position="343"/>
        <end position="400"/>
    </location>
</feature>
<evidence type="ECO:0000313" key="5">
    <source>
        <dbReference type="Proteomes" id="UP001501771"/>
    </source>
</evidence>
<gene>
    <name evidence="4" type="ORF">GCM10009844_10860</name>
</gene>
<dbReference type="InterPro" id="IPR039561">
    <property type="entry name" value="Peptidase_M15C"/>
</dbReference>
<dbReference type="Gene3D" id="3.30.1380.10">
    <property type="match status" value="1"/>
</dbReference>
<sequence>MRGRRALVAFALPTVLTLAAACTGTNAEEAQDPATPRTSSAADPSSTTSSTAAAADPEHAVAPPGPRKGALGLADVLVYTGDSLSDRTVSAIRRLDGVQDVETLALAQVPIENKVITVAAVDPSTYRNFTPAASAETQEVWDRVAGGELAISPELKRKLPLDDQGYLRLGSEKDASVVHIGAFAPQVEGAVDAVVNDSWIPTLDMQPRNALLVTTGQTAPISLRKPIMRLAGKGASVQMLDAVARYGLDTSVQQTAFLVGTVADAVGTFNYTVLGGGRIAPDPAWVSSHIATESVPILGSVTCNTLIFPQLRAALEEVVQRGLADRIHPGEYAGCYYPRFIAGTTSLSNHSFGLALDLNVPGNQRGTAGEMDRTVVSIFKEWGFAWGGDWHYTDPMHFEMNALVNPR</sequence>
<organism evidence="4 5">
    <name type="scientific">Nocardioides koreensis</name>
    <dbReference type="NCBI Taxonomy" id="433651"/>
    <lineage>
        <taxon>Bacteria</taxon>
        <taxon>Bacillati</taxon>
        <taxon>Actinomycetota</taxon>
        <taxon>Actinomycetes</taxon>
        <taxon>Propionibacteriales</taxon>
        <taxon>Nocardioidaceae</taxon>
        <taxon>Nocardioides</taxon>
    </lineage>
</organism>
<evidence type="ECO:0000256" key="1">
    <source>
        <dbReference type="SAM" id="MobiDB-lite"/>
    </source>
</evidence>